<name>A0A363UKD8_9GAMM</name>
<dbReference type="PROSITE" id="PS00170">
    <property type="entry name" value="CSA_PPIASE_1"/>
    <property type="match status" value="1"/>
</dbReference>
<dbReference type="OrthoDB" id="9807797at2"/>
<keyword evidence="3 5" id="KW-0697">Rotamase</keyword>
<organism evidence="7 8">
    <name type="scientific">Abyssibacter profundi</name>
    <dbReference type="NCBI Taxonomy" id="2182787"/>
    <lineage>
        <taxon>Bacteria</taxon>
        <taxon>Pseudomonadati</taxon>
        <taxon>Pseudomonadota</taxon>
        <taxon>Gammaproteobacteria</taxon>
        <taxon>Chromatiales</taxon>
        <taxon>Oceanococcaceae</taxon>
        <taxon>Abyssibacter</taxon>
    </lineage>
</organism>
<dbReference type="InterPro" id="IPR002130">
    <property type="entry name" value="Cyclophilin-type_PPIase_dom"/>
</dbReference>
<dbReference type="InterPro" id="IPR020892">
    <property type="entry name" value="Cyclophilin-type_PPIase_CS"/>
</dbReference>
<dbReference type="SUPFAM" id="SSF50891">
    <property type="entry name" value="Cyclophilin-like"/>
    <property type="match status" value="1"/>
</dbReference>
<dbReference type="Proteomes" id="UP000251800">
    <property type="component" value="Unassembled WGS sequence"/>
</dbReference>
<dbReference type="InterPro" id="IPR024936">
    <property type="entry name" value="Cyclophilin-type_PPIase"/>
</dbReference>
<comment type="function">
    <text evidence="1 5">PPIases accelerate the folding of proteins. It catalyzes the cis-trans isomerization of proline imidic peptide bonds in oligopeptides.</text>
</comment>
<dbReference type="PROSITE" id="PS50072">
    <property type="entry name" value="CSA_PPIASE_2"/>
    <property type="match status" value="1"/>
</dbReference>
<dbReference type="AlphaFoldDB" id="A0A363UKD8"/>
<keyword evidence="4 5" id="KW-0413">Isomerase</keyword>
<dbReference type="PANTHER" id="PTHR43246">
    <property type="entry name" value="PEPTIDYL-PROLYL CIS-TRANS ISOMERASE CYP38, CHLOROPLASTIC"/>
    <property type="match status" value="1"/>
</dbReference>
<dbReference type="PRINTS" id="PR00153">
    <property type="entry name" value="CSAPPISMRASE"/>
</dbReference>
<dbReference type="PIRSF" id="PIRSF001467">
    <property type="entry name" value="Peptidylpro_ismrse"/>
    <property type="match status" value="1"/>
</dbReference>
<evidence type="ECO:0000256" key="1">
    <source>
        <dbReference type="ARBA" id="ARBA00002388"/>
    </source>
</evidence>
<evidence type="ECO:0000259" key="6">
    <source>
        <dbReference type="PROSITE" id="PS50072"/>
    </source>
</evidence>
<comment type="caution">
    <text evidence="7">The sequence shown here is derived from an EMBL/GenBank/DDBJ whole genome shotgun (WGS) entry which is preliminary data.</text>
</comment>
<evidence type="ECO:0000256" key="3">
    <source>
        <dbReference type="ARBA" id="ARBA00023110"/>
    </source>
</evidence>
<dbReference type="GO" id="GO:0006457">
    <property type="term" value="P:protein folding"/>
    <property type="evidence" value="ECO:0007669"/>
    <property type="project" value="InterPro"/>
</dbReference>
<protein>
    <recommendedName>
        <fullName evidence="5">Peptidyl-prolyl cis-trans isomerase</fullName>
        <shortName evidence="5">PPIase</shortName>
        <ecNumber evidence="5">5.2.1.8</ecNumber>
    </recommendedName>
</protein>
<reference evidence="7 8" key="1">
    <citation type="submission" date="2018-05" db="EMBL/GenBank/DDBJ databases">
        <title>Abyssibacter profundi OUC007T gen. nov., sp. nov, a marine bacterium isolated from seawater of the Mariana Trench.</title>
        <authorList>
            <person name="Zhou S."/>
        </authorList>
    </citation>
    <scope>NUCLEOTIDE SEQUENCE [LARGE SCALE GENOMIC DNA]</scope>
    <source>
        <strain evidence="7 8">OUC007</strain>
    </source>
</reference>
<proteinExistence type="inferred from homology"/>
<dbReference type="GO" id="GO:0003755">
    <property type="term" value="F:peptidyl-prolyl cis-trans isomerase activity"/>
    <property type="evidence" value="ECO:0007669"/>
    <property type="project" value="UniProtKB-UniRule"/>
</dbReference>
<feature type="domain" description="PPIase cyclophilin-type" evidence="6">
    <location>
        <begin position="7"/>
        <end position="165"/>
    </location>
</feature>
<dbReference type="InterPro" id="IPR044665">
    <property type="entry name" value="E_coli_cyclophilin_A-like"/>
</dbReference>
<comment type="catalytic activity">
    <reaction evidence="5">
        <text>[protein]-peptidylproline (omega=180) = [protein]-peptidylproline (omega=0)</text>
        <dbReference type="Rhea" id="RHEA:16237"/>
        <dbReference type="Rhea" id="RHEA-COMP:10747"/>
        <dbReference type="Rhea" id="RHEA-COMP:10748"/>
        <dbReference type="ChEBI" id="CHEBI:83833"/>
        <dbReference type="ChEBI" id="CHEBI:83834"/>
        <dbReference type="EC" id="5.2.1.8"/>
    </reaction>
</comment>
<evidence type="ECO:0000256" key="2">
    <source>
        <dbReference type="ARBA" id="ARBA00007365"/>
    </source>
</evidence>
<evidence type="ECO:0000313" key="8">
    <source>
        <dbReference type="Proteomes" id="UP000251800"/>
    </source>
</evidence>
<gene>
    <name evidence="7" type="ORF">DEH80_10100</name>
</gene>
<evidence type="ECO:0000256" key="4">
    <source>
        <dbReference type="ARBA" id="ARBA00023235"/>
    </source>
</evidence>
<accession>A0A363UKD8</accession>
<comment type="similarity">
    <text evidence="2 5">Belongs to the cyclophilin-type PPIase family.</text>
</comment>
<dbReference type="CDD" id="cd01920">
    <property type="entry name" value="cyclophilin_EcCYP_like"/>
    <property type="match status" value="1"/>
</dbReference>
<dbReference type="Pfam" id="PF00160">
    <property type="entry name" value="Pro_isomerase"/>
    <property type="match status" value="1"/>
</dbReference>
<keyword evidence="8" id="KW-1185">Reference proteome</keyword>
<dbReference type="EC" id="5.2.1.8" evidence="5"/>
<dbReference type="EMBL" id="QEQK01000008">
    <property type="protein sequence ID" value="PWN55892.1"/>
    <property type="molecule type" value="Genomic_DNA"/>
</dbReference>
<evidence type="ECO:0000313" key="7">
    <source>
        <dbReference type="EMBL" id="PWN55892.1"/>
    </source>
</evidence>
<sequence length="169" mass="18362">MVKVDMQTSAGKIVLALDADKAPTTVANFVEYANDGFYDGTVFHRVIEGFMIQGGGHTESLAKKETRDPIQNEANNGLSNVRGSIAMARTNDPHSATAQFFINHGDNGRLDFRSETSYGYGYTVFGKVIEGMDVVDKIAEMPTGAQGPFRSDVPQPLVVIESVRIIDSE</sequence>
<dbReference type="Gene3D" id="2.40.100.10">
    <property type="entry name" value="Cyclophilin-like"/>
    <property type="match status" value="1"/>
</dbReference>
<evidence type="ECO:0000256" key="5">
    <source>
        <dbReference type="RuleBase" id="RU363019"/>
    </source>
</evidence>
<dbReference type="InterPro" id="IPR029000">
    <property type="entry name" value="Cyclophilin-like_dom_sf"/>
</dbReference>